<dbReference type="STRING" id="13735.ENSPSIP00000013909"/>
<dbReference type="InterPro" id="IPR011990">
    <property type="entry name" value="TPR-like_helical_dom_sf"/>
</dbReference>
<dbReference type="OMA" id="ANHVSEC"/>
<dbReference type="CTD" id="153657"/>
<dbReference type="InterPro" id="IPR042621">
    <property type="entry name" value="TTC23/TTC23L"/>
</dbReference>
<reference evidence="4" key="2">
    <citation type="journal article" date="2013" name="Nat. Genet.">
        <title>The draft genomes of soft-shell turtle and green sea turtle yield insights into the development and evolution of the turtle-specific body plan.</title>
        <authorList>
            <person name="Wang Z."/>
            <person name="Pascual-Anaya J."/>
            <person name="Zadissa A."/>
            <person name="Li W."/>
            <person name="Niimura Y."/>
            <person name="Huang Z."/>
            <person name="Li C."/>
            <person name="White S."/>
            <person name="Xiong Z."/>
            <person name="Fang D."/>
            <person name="Wang B."/>
            <person name="Ming Y."/>
            <person name="Chen Y."/>
            <person name="Zheng Y."/>
            <person name="Kuraku S."/>
            <person name="Pignatelli M."/>
            <person name="Herrero J."/>
            <person name="Beal K."/>
            <person name="Nozawa M."/>
            <person name="Li Q."/>
            <person name="Wang J."/>
            <person name="Zhang H."/>
            <person name="Yu L."/>
            <person name="Shigenobu S."/>
            <person name="Wang J."/>
            <person name="Liu J."/>
            <person name="Flicek P."/>
            <person name="Searle S."/>
            <person name="Wang J."/>
            <person name="Kuratani S."/>
            <person name="Yin Y."/>
            <person name="Aken B."/>
            <person name="Zhang G."/>
            <person name="Irie N."/>
        </authorList>
    </citation>
    <scope>NUCLEOTIDE SEQUENCE [LARGE SCALE GENOMIC DNA]</scope>
    <source>
        <strain evidence="4">Daiwa-1</strain>
    </source>
</reference>
<feature type="chain" id="PRO_5003904863" evidence="2">
    <location>
        <begin position="21"/>
        <end position="479"/>
    </location>
</feature>
<protein>
    <submittedName>
        <fullName evidence="3">Tetratricopeptide repeat domain 23 like</fullName>
    </submittedName>
</protein>
<dbReference type="HOGENOM" id="CLU_030458_2_0_1"/>
<dbReference type="PANTHER" id="PTHR14485:SF4">
    <property type="entry name" value="TETRATRICOPEPTIDE REPEAT PROTEIN 23-LIKE"/>
    <property type="match status" value="1"/>
</dbReference>
<dbReference type="OrthoDB" id="9986634at2759"/>
<reference evidence="4" key="1">
    <citation type="submission" date="2011-10" db="EMBL/GenBank/DDBJ databases">
        <authorList>
            <consortium name="Soft-shell Turtle Genome Consortium"/>
        </authorList>
    </citation>
    <scope>NUCLEOTIDE SEQUENCE [LARGE SCALE GENOMIC DNA]</scope>
    <source>
        <strain evidence="4">Daiwa-1</strain>
    </source>
</reference>
<dbReference type="PANTHER" id="PTHR14485">
    <property type="entry name" value="TETRATRICOPEPTIDE REPEAT PROTEIN 23"/>
    <property type="match status" value="1"/>
</dbReference>
<gene>
    <name evidence="3" type="primary">TTC23L</name>
</gene>
<dbReference type="KEGG" id="pss:102449507"/>
<evidence type="ECO:0000256" key="1">
    <source>
        <dbReference type="SAM" id="MobiDB-lite"/>
    </source>
</evidence>
<accession>K7G0U9</accession>
<evidence type="ECO:0000313" key="3">
    <source>
        <dbReference type="Ensembl" id="ENSPSIP00000013909.1"/>
    </source>
</evidence>
<dbReference type="SUPFAM" id="SSF48452">
    <property type="entry name" value="TPR-like"/>
    <property type="match status" value="3"/>
</dbReference>
<keyword evidence="4" id="KW-1185">Reference proteome</keyword>
<dbReference type="GeneTree" id="ENSGT00530000063847"/>
<dbReference type="Ensembl" id="ENSPSIT00000013974.1">
    <property type="protein sequence ID" value="ENSPSIP00000013909.1"/>
    <property type="gene ID" value="ENSPSIG00000012482.1"/>
</dbReference>
<dbReference type="EMBL" id="AGCU01042475">
    <property type="status" value="NOT_ANNOTATED_CDS"/>
    <property type="molecule type" value="Genomic_DNA"/>
</dbReference>
<evidence type="ECO:0000313" key="4">
    <source>
        <dbReference type="Proteomes" id="UP000007267"/>
    </source>
</evidence>
<dbReference type="Proteomes" id="UP000007267">
    <property type="component" value="Unassembled WGS sequence"/>
</dbReference>
<feature type="compositionally biased region" description="Polar residues" evidence="1">
    <location>
        <begin position="52"/>
        <end position="63"/>
    </location>
</feature>
<name>K7G0U9_PELSI</name>
<reference evidence="3" key="4">
    <citation type="submission" date="2025-09" db="UniProtKB">
        <authorList>
            <consortium name="Ensembl"/>
        </authorList>
    </citation>
    <scope>IDENTIFICATION</scope>
</reference>
<reference evidence="3" key="3">
    <citation type="submission" date="2025-08" db="UniProtKB">
        <authorList>
            <consortium name="Ensembl"/>
        </authorList>
    </citation>
    <scope>IDENTIFICATION</scope>
</reference>
<proteinExistence type="predicted"/>
<feature type="region of interest" description="Disordered" evidence="1">
    <location>
        <begin position="49"/>
        <end position="99"/>
    </location>
</feature>
<dbReference type="Gene3D" id="1.25.40.10">
    <property type="entry name" value="Tetratricopeptide repeat domain"/>
    <property type="match status" value="3"/>
</dbReference>
<dbReference type="EMBL" id="AGCU01042474">
    <property type="status" value="NOT_ANNOTATED_CDS"/>
    <property type="molecule type" value="Genomic_DNA"/>
</dbReference>
<organism evidence="3 4">
    <name type="scientific">Pelodiscus sinensis</name>
    <name type="common">Chinese softshell turtle</name>
    <name type="synonym">Trionyx sinensis</name>
    <dbReference type="NCBI Taxonomy" id="13735"/>
    <lineage>
        <taxon>Eukaryota</taxon>
        <taxon>Metazoa</taxon>
        <taxon>Chordata</taxon>
        <taxon>Craniata</taxon>
        <taxon>Vertebrata</taxon>
        <taxon>Euteleostomi</taxon>
        <taxon>Archelosauria</taxon>
        <taxon>Testudinata</taxon>
        <taxon>Testudines</taxon>
        <taxon>Cryptodira</taxon>
        <taxon>Trionychia</taxon>
        <taxon>Trionychidae</taxon>
        <taxon>Pelodiscus</taxon>
    </lineage>
</organism>
<keyword evidence="2" id="KW-0732">Signal</keyword>
<feature type="signal peptide" evidence="2">
    <location>
        <begin position="1"/>
        <end position="20"/>
    </location>
</feature>
<sequence>MLLLSSFRHIIFNLWLRVVAVQTSIVFLDKKMMQDSLIYIPTDSSHGAMDSHLSQETATTTASEHLDESNNESTSGDSEGEGKKTRGKTLSMNCAPAPSEKLEQAQKMAEKFIKEKEVHKANRELIRCVALTRIIYGDGHWQLAQAFANLAHSYLILRGLPAQAIEHAESAKRTMLTGNHIPPEDKIEILGTLVTIYYTLGVAHLAQNNGKESYLSLQKAERLMEELKELNGTMTVGLKISEKDLVIALGRTCLQQNKLVFATGYFEKAVDAVISAEGDTAPELIHLYQKIAQSEQLKKNHERAIGYLLQAHSICVALHKKLSAEAAQTGLLLGKAYAATGEQQHIEAAEMYFTESLTAYEAALGAKDALTLTAIEEFSKWLVQVGKNQQAYRLLKDSLKSIIDTFGDFSEKTAETYHILGSICLTEGKVREAYQLFSKRLAIQIAVYGPRNKKPKETQDLLTALERSPAVHEGNRLVK</sequence>
<evidence type="ECO:0000256" key="2">
    <source>
        <dbReference type="SAM" id="SignalP"/>
    </source>
</evidence>
<dbReference type="AlphaFoldDB" id="K7G0U9"/>
<dbReference type="eggNOG" id="ENOG502QXY0">
    <property type="taxonomic scope" value="Eukaryota"/>
</dbReference>